<gene>
    <name evidence="2" type="ORF">ALO81_00374</name>
</gene>
<protein>
    <recommendedName>
        <fullName evidence="1">DUF1828 domain-containing protein</fullName>
    </recommendedName>
</protein>
<dbReference type="PATRIC" id="fig|86840.3.peg.619"/>
<comment type="caution">
    <text evidence="2">The sequence shown here is derived from an EMBL/GenBank/DDBJ whole genome shotgun (WGS) entry which is preliminary data.</text>
</comment>
<name>A0A0P9LL81_PSECA</name>
<dbReference type="RefSeq" id="WP_054999275.1">
    <property type="nucleotide sequence ID" value="NZ_FNKU01000001.1"/>
</dbReference>
<feature type="domain" description="DUF1828" evidence="1">
    <location>
        <begin position="33"/>
        <end position="122"/>
    </location>
</feature>
<dbReference type="AlphaFoldDB" id="A0A0P9LL81"/>
<accession>A0A0P9LL81</accession>
<reference evidence="2 3" key="1">
    <citation type="submission" date="2015-09" db="EMBL/GenBank/DDBJ databases">
        <title>Genome announcement of multiple Pseudomonas syringae strains.</title>
        <authorList>
            <person name="Thakur S."/>
            <person name="Wang P.W."/>
            <person name="Gong Y."/>
            <person name="Weir B.S."/>
            <person name="Guttman D.S."/>
        </authorList>
    </citation>
    <scope>NUCLEOTIDE SEQUENCE [LARGE SCALE GENOMIC DNA]</scope>
    <source>
        <strain evidence="2 3">ICMP2823</strain>
    </source>
</reference>
<sequence length="256" mass="28712">MNEVAAIKETLCAAFCEDVAVSVRGNLLTVSLPMVARDGDSFTTYLSRVSGGWRISDAANTMMRLSYENDLAKLLTGPRARLFETILSENGLQEDDGEIFLEVPADRLVRGIFQLGQGLSRVEDISLWSRTRVESTFYHDLREVLYATLPADRIEESYAPEIPSGEDYSIDYRIKTDARRPLFIFGVNGKDKARLTTITLLHLKHQGLKFDSMVVCSDFNELPKQDASRLMTAANDIVPNVADIQTIRDKILDRVS</sequence>
<organism evidence="2 3">
    <name type="scientific">Pseudomonas cannabina</name>
    <dbReference type="NCBI Taxonomy" id="86840"/>
    <lineage>
        <taxon>Bacteria</taxon>
        <taxon>Pseudomonadati</taxon>
        <taxon>Pseudomonadota</taxon>
        <taxon>Gammaproteobacteria</taxon>
        <taxon>Pseudomonadales</taxon>
        <taxon>Pseudomonadaceae</taxon>
        <taxon>Pseudomonas</taxon>
    </lineage>
</organism>
<evidence type="ECO:0000313" key="2">
    <source>
        <dbReference type="EMBL" id="KPW78599.1"/>
    </source>
</evidence>
<evidence type="ECO:0000259" key="1">
    <source>
        <dbReference type="Pfam" id="PF08861"/>
    </source>
</evidence>
<dbReference type="EMBL" id="LJPX01000150">
    <property type="protein sequence ID" value="KPW78599.1"/>
    <property type="molecule type" value="Genomic_DNA"/>
</dbReference>
<proteinExistence type="predicted"/>
<dbReference type="Proteomes" id="UP000050564">
    <property type="component" value="Unassembled WGS sequence"/>
</dbReference>
<dbReference type="Pfam" id="PF08861">
    <property type="entry name" value="DUF1828"/>
    <property type="match status" value="1"/>
</dbReference>
<evidence type="ECO:0000313" key="3">
    <source>
        <dbReference type="Proteomes" id="UP000050564"/>
    </source>
</evidence>
<dbReference type="InterPro" id="IPR014960">
    <property type="entry name" value="DUF1828"/>
</dbReference>